<dbReference type="eggNOG" id="COG3346">
    <property type="taxonomic scope" value="Bacteria"/>
</dbReference>
<feature type="region of interest" description="Disordered" evidence="7">
    <location>
        <begin position="289"/>
        <end position="348"/>
    </location>
</feature>
<feature type="compositionally biased region" description="Polar residues" evidence="7">
    <location>
        <begin position="1"/>
        <end position="17"/>
    </location>
</feature>
<dbReference type="Proteomes" id="UP000011760">
    <property type="component" value="Chromosome"/>
</dbReference>
<feature type="transmembrane region" description="Helical" evidence="6">
    <location>
        <begin position="252"/>
        <end position="271"/>
    </location>
</feature>
<dbReference type="EMBL" id="CP004354">
    <property type="protein sequence ID" value="AGG67327.1"/>
    <property type="molecule type" value="Genomic_DNA"/>
</dbReference>
<proteinExistence type="inferred from homology"/>
<dbReference type="InterPro" id="IPR045214">
    <property type="entry name" value="Surf1/Surf4"/>
</dbReference>
<reference evidence="8 9" key="1">
    <citation type="submission" date="2013-02" db="EMBL/GenBank/DDBJ databases">
        <title>The complete genome sequence of Corynebacterium callunae DSM 20147.</title>
        <authorList>
            <person name="Ruckert C."/>
            <person name="Albersmeier A."/>
            <person name="Kalinowski J."/>
        </authorList>
    </citation>
    <scope>NUCLEOTIDE SEQUENCE [LARGE SCALE GENOMIC DNA]</scope>
    <source>
        <strain evidence="8 9">DSM 20147</strain>
    </source>
</reference>
<sequence length="348" mass="38373">MESKLTGTHTDAENNQKSSAHASYAGASGARGPKPKHKGLKAFLTPGWIISVLLIVSFSYAAISMLAPWQLHKDEDIVARNEQIKEGFEREVVPYSELFDAAGVVPQTSEYFRVSLTGHYLPDSEVLLRLRPVNDGPAFQSLTPFELEDGRVVLINRGFVSSEGTIVPEITPAPSTPTTIVGFARKNENVPGSTPMEDSGYKQVYGINTEQISEFTGLDLGTDFVQLAENQPGVLSAMPIPQLDRGSHLSYGFQWIAFGIMAPIGLGYFVWAEFRERRREKLEQAEMANFSTAKDSAPEELAPAAPLVEPAAENTAPATGSTRRMRARYGNQHPNHYEQLSKRNDQRY</sequence>
<feature type="compositionally biased region" description="Basic and acidic residues" evidence="7">
    <location>
        <begin position="335"/>
        <end position="348"/>
    </location>
</feature>
<evidence type="ECO:0000313" key="8">
    <source>
        <dbReference type="EMBL" id="AGG67327.1"/>
    </source>
</evidence>
<dbReference type="HOGENOM" id="CLU_047737_0_0_11"/>
<dbReference type="PANTHER" id="PTHR23427:SF2">
    <property type="entry name" value="SURFEIT LOCUS PROTEIN 1"/>
    <property type="match status" value="1"/>
</dbReference>
<dbReference type="CDD" id="cd06662">
    <property type="entry name" value="SURF1"/>
    <property type="match status" value="1"/>
</dbReference>
<keyword evidence="6" id="KW-1003">Cell membrane</keyword>
<dbReference type="Pfam" id="PF02104">
    <property type="entry name" value="SURF1"/>
    <property type="match status" value="1"/>
</dbReference>
<evidence type="ECO:0000256" key="7">
    <source>
        <dbReference type="SAM" id="MobiDB-lite"/>
    </source>
</evidence>
<dbReference type="KEGG" id="ccn:H924_09445"/>
<evidence type="ECO:0000256" key="4">
    <source>
        <dbReference type="ARBA" id="ARBA00022989"/>
    </source>
</evidence>
<evidence type="ECO:0000256" key="2">
    <source>
        <dbReference type="ARBA" id="ARBA00007165"/>
    </source>
</evidence>
<name>M1UV90_9CORY</name>
<evidence type="ECO:0000256" key="1">
    <source>
        <dbReference type="ARBA" id="ARBA00004370"/>
    </source>
</evidence>
<dbReference type="PANTHER" id="PTHR23427">
    <property type="entry name" value="SURFEIT LOCUS PROTEIN"/>
    <property type="match status" value="1"/>
</dbReference>
<dbReference type="PROSITE" id="PS50895">
    <property type="entry name" value="SURF1"/>
    <property type="match status" value="1"/>
</dbReference>
<dbReference type="STRING" id="1121353.H924_09445"/>
<dbReference type="AlphaFoldDB" id="M1UV90"/>
<keyword evidence="9" id="KW-1185">Reference proteome</keyword>
<dbReference type="OrthoDB" id="9807214at2"/>
<feature type="compositionally biased region" description="Low complexity" evidence="7">
    <location>
        <begin position="18"/>
        <end position="32"/>
    </location>
</feature>
<evidence type="ECO:0000313" key="9">
    <source>
        <dbReference type="Proteomes" id="UP000011760"/>
    </source>
</evidence>
<dbReference type="PATRIC" id="fig|1121353.3.peg.1927"/>
<evidence type="ECO:0000256" key="6">
    <source>
        <dbReference type="RuleBase" id="RU363076"/>
    </source>
</evidence>
<comment type="similarity">
    <text evidence="2 6">Belongs to the SURF1 family.</text>
</comment>
<evidence type="ECO:0000256" key="5">
    <source>
        <dbReference type="ARBA" id="ARBA00023136"/>
    </source>
</evidence>
<organism evidence="8 9">
    <name type="scientific">Corynebacterium callunae DSM 20147</name>
    <dbReference type="NCBI Taxonomy" id="1121353"/>
    <lineage>
        <taxon>Bacteria</taxon>
        <taxon>Bacillati</taxon>
        <taxon>Actinomycetota</taxon>
        <taxon>Actinomycetes</taxon>
        <taxon>Mycobacteriales</taxon>
        <taxon>Corynebacteriaceae</taxon>
        <taxon>Corynebacterium</taxon>
    </lineage>
</organism>
<comment type="subcellular location">
    <subcellularLocation>
        <location evidence="6">Cell membrane</location>
        <topology evidence="6">Multi-pass membrane protein</topology>
    </subcellularLocation>
    <subcellularLocation>
        <location evidence="1">Membrane</location>
    </subcellularLocation>
</comment>
<keyword evidence="3 6" id="KW-0812">Transmembrane</keyword>
<keyword evidence="5 6" id="KW-0472">Membrane</keyword>
<dbReference type="RefSeq" id="WP_015651758.1">
    <property type="nucleotide sequence ID" value="NC_020506.1"/>
</dbReference>
<dbReference type="GO" id="GO:0005886">
    <property type="term" value="C:plasma membrane"/>
    <property type="evidence" value="ECO:0007669"/>
    <property type="project" value="UniProtKB-SubCell"/>
</dbReference>
<feature type="compositionally biased region" description="Low complexity" evidence="7">
    <location>
        <begin position="299"/>
        <end position="313"/>
    </location>
</feature>
<keyword evidence="4 6" id="KW-1133">Transmembrane helix</keyword>
<feature type="transmembrane region" description="Helical" evidence="6">
    <location>
        <begin position="43"/>
        <end position="63"/>
    </location>
</feature>
<evidence type="ECO:0000256" key="3">
    <source>
        <dbReference type="ARBA" id="ARBA00022692"/>
    </source>
</evidence>
<protein>
    <recommendedName>
        <fullName evidence="6">SURF1-like protein</fullName>
    </recommendedName>
</protein>
<accession>M1UV90</accession>
<dbReference type="InterPro" id="IPR002994">
    <property type="entry name" value="Surf1/Shy1"/>
</dbReference>
<feature type="region of interest" description="Disordered" evidence="7">
    <location>
        <begin position="1"/>
        <end position="34"/>
    </location>
</feature>
<gene>
    <name evidence="8" type="ORF">H924_09445</name>
</gene>